<dbReference type="EMBL" id="JQDR03012030">
    <property type="protein sequence ID" value="KAA0191870.1"/>
    <property type="molecule type" value="Genomic_DNA"/>
</dbReference>
<proteinExistence type="predicted"/>
<accession>A0A6A0GXM1</accession>
<comment type="caution">
    <text evidence="3">The sequence shown here is derived from an EMBL/GenBank/DDBJ whole genome shotgun (WGS) entry which is preliminary data.</text>
</comment>
<dbReference type="InterPro" id="IPR001611">
    <property type="entry name" value="Leu-rich_rpt"/>
</dbReference>
<name>A0A6A0GXM1_HYAAZ</name>
<dbReference type="AlphaFoldDB" id="A0A6A0GXM1"/>
<dbReference type="Gene3D" id="3.80.10.10">
    <property type="entry name" value="Ribonuclease Inhibitor"/>
    <property type="match status" value="1"/>
</dbReference>
<dbReference type="SUPFAM" id="SSF52058">
    <property type="entry name" value="L domain-like"/>
    <property type="match status" value="1"/>
</dbReference>
<dbReference type="InterPro" id="IPR050333">
    <property type="entry name" value="SLRP"/>
</dbReference>
<protein>
    <recommendedName>
        <fullName evidence="4">LRRNT domain-containing protein</fullName>
    </recommendedName>
</protein>
<evidence type="ECO:0008006" key="4">
    <source>
        <dbReference type="Google" id="ProtNLM"/>
    </source>
</evidence>
<dbReference type="OrthoDB" id="2015831at2759"/>
<dbReference type="PROSITE" id="PS51450">
    <property type="entry name" value="LRR"/>
    <property type="match status" value="1"/>
</dbReference>
<reference evidence="3" key="3">
    <citation type="submission" date="2019-06" db="EMBL/GenBank/DDBJ databases">
        <authorList>
            <person name="Poynton C."/>
            <person name="Hasenbein S."/>
            <person name="Benoit J.B."/>
            <person name="Sepulveda M.S."/>
            <person name="Poelchau M.F."/>
            <person name="Murali S.C."/>
            <person name="Chen S."/>
            <person name="Glastad K.M."/>
            <person name="Werren J.H."/>
            <person name="Vineis J.H."/>
            <person name="Bowen J.L."/>
            <person name="Friedrich M."/>
            <person name="Jones J."/>
            <person name="Robertson H.M."/>
            <person name="Feyereisen R."/>
            <person name="Mechler-Hickson A."/>
            <person name="Mathers N."/>
            <person name="Lee C.E."/>
            <person name="Colbourne J.K."/>
            <person name="Biales A."/>
            <person name="Johnston J.S."/>
            <person name="Wellborn G.A."/>
            <person name="Rosendale A.J."/>
            <person name="Cridge A.G."/>
            <person name="Munoz-Torres M.C."/>
            <person name="Bain P.A."/>
            <person name="Manny A.R."/>
            <person name="Major K.M."/>
            <person name="Lambert F.N."/>
            <person name="Vulpe C.D."/>
            <person name="Tuck P."/>
            <person name="Blalock B.J."/>
            <person name="Lin Y.-Y."/>
            <person name="Smith M.E."/>
            <person name="Ochoa-Acuna H."/>
            <person name="Chen M.-J.M."/>
            <person name="Childers C.P."/>
            <person name="Qu J."/>
            <person name="Dugan S."/>
            <person name="Lee S.L."/>
            <person name="Chao H."/>
            <person name="Dinh H."/>
            <person name="Han Y."/>
            <person name="Doddapaneni H."/>
            <person name="Worley K.C."/>
            <person name="Muzny D.M."/>
            <person name="Gibbs R.A."/>
            <person name="Richards S."/>
        </authorList>
    </citation>
    <scope>NUCLEOTIDE SEQUENCE</scope>
    <source>
        <strain evidence="3">HAZT.00-mixed</strain>
        <tissue evidence="3">Whole organism</tissue>
    </source>
</reference>
<dbReference type="Pfam" id="PF13855">
    <property type="entry name" value="LRR_8"/>
    <property type="match status" value="2"/>
</dbReference>
<gene>
    <name evidence="3" type="ORF">HAZT_HAZT003855</name>
</gene>
<dbReference type="Proteomes" id="UP000711488">
    <property type="component" value="Unassembled WGS sequence"/>
</dbReference>
<reference evidence="3" key="2">
    <citation type="journal article" date="2018" name="Environ. Sci. Technol.">
        <title>The Toxicogenome of Hyalella azteca: A Model for Sediment Ecotoxicology and Evolutionary Toxicology.</title>
        <authorList>
            <person name="Poynton H.C."/>
            <person name="Hasenbein S."/>
            <person name="Benoit J.B."/>
            <person name="Sepulveda M.S."/>
            <person name="Poelchau M.F."/>
            <person name="Hughes D.S.T."/>
            <person name="Murali S.C."/>
            <person name="Chen S."/>
            <person name="Glastad K.M."/>
            <person name="Goodisman M.A.D."/>
            <person name="Werren J.H."/>
            <person name="Vineis J.H."/>
            <person name="Bowen J.L."/>
            <person name="Friedrich M."/>
            <person name="Jones J."/>
            <person name="Robertson H.M."/>
            <person name="Feyereisen R."/>
            <person name="Mechler-Hickson A."/>
            <person name="Mathers N."/>
            <person name="Lee C.E."/>
            <person name="Colbourne J.K."/>
            <person name="Biales A."/>
            <person name="Johnston J.S."/>
            <person name="Wellborn G.A."/>
            <person name="Rosendale A.J."/>
            <person name="Cridge A.G."/>
            <person name="Munoz-Torres M.C."/>
            <person name="Bain P.A."/>
            <person name="Manny A.R."/>
            <person name="Major K.M."/>
            <person name="Lambert F.N."/>
            <person name="Vulpe C.D."/>
            <person name="Tuck P."/>
            <person name="Blalock B.J."/>
            <person name="Lin Y.Y."/>
            <person name="Smith M.E."/>
            <person name="Ochoa-Acuna H."/>
            <person name="Chen M.M."/>
            <person name="Childers C.P."/>
            <person name="Qu J."/>
            <person name="Dugan S."/>
            <person name="Lee S.L."/>
            <person name="Chao H."/>
            <person name="Dinh H."/>
            <person name="Han Y."/>
            <person name="Doddapaneni H."/>
            <person name="Worley K.C."/>
            <person name="Muzny D.M."/>
            <person name="Gibbs R.A."/>
            <person name="Richards S."/>
        </authorList>
    </citation>
    <scope>NUCLEOTIDE SEQUENCE</scope>
    <source>
        <strain evidence="3">HAZT.00-mixed</strain>
        <tissue evidence="3">Whole organism</tissue>
    </source>
</reference>
<reference evidence="3" key="1">
    <citation type="submission" date="2014-08" db="EMBL/GenBank/DDBJ databases">
        <authorList>
            <person name="Murali S."/>
            <person name="Richards S."/>
            <person name="Bandaranaike D."/>
            <person name="Bellair M."/>
            <person name="Blankenburg K."/>
            <person name="Chao H."/>
            <person name="Dinh H."/>
            <person name="Doddapaneni H."/>
            <person name="Dugan-Rocha S."/>
            <person name="Elkadiri S."/>
            <person name="Gnanaolivu R."/>
            <person name="Hughes D."/>
            <person name="Lee S."/>
            <person name="Li M."/>
            <person name="Ming W."/>
            <person name="Munidasa M."/>
            <person name="Muniz J."/>
            <person name="Nguyen L."/>
            <person name="Osuji N."/>
            <person name="Pu L.-L."/>
            <person name="Puazo M."/>
            <person name="Skinner E."/>
            <person name="Qu C."/>
            <person name="Quiroz J."/>
            <person name="Raj R."/>
            <person name="Weissenberger G."/>
            <person name="Xin Y."/>
            <person name="Zou X."/>
            <person name="Han Y."/>
            <person name="Worley K."/>
            <person name="Muzny D."/>
            <person name="Gibbs R."/>
        </authorList>
    </citation>
    <scope>NUCLEOTIDE SEQUENCE</scope>
    <source>
        <strain evidence="3">HAZT.00-mixed</strain>
        <tissue evidence="3">Whole organism</tissue>
    </source>
</reference>
<evidence type="ECO:0000313" key="3">
    <source>
        <dbReference type="EMBL" id="KAA0191870.1"/>
    </source>
</evidence>
<dbReference type="PANTHER" id="PTHR45712:SF22">
    <property type="entry name" value="INSULIN-LIKE GROWTH FACTOR-BINDING PROTEIN COMPLEX ACID LABILE SUBUNIT"/>
    <property type="match status" value="1"/>
</dbReference>
<dbReference type="GO" id="GO:0005615">
    <property type="term" value="C:extracellular space"/>
    <property type="evidence" value="ECO:0007669"/>
    <property type="project" value="TreeGrafter"/>
</dbReference>
<evidence type="ECO:0000256" key="2">
    <source>
        <dbReference type="ARBA" id="ARBA00022737"/>
    </source>
</evidence>
<organism evidence="3">
    <name type="scientific">Hyalella azteca</name>
    <name type="common">Amphipod</name>
    <dbReference type="NCBI Taxonomy" id="294128"/>
    <lineage>
        <taxon>Eukaryota</taxon>
        <taxon>Metazoa</taxon>
        <taxon>Ecdysozoa</taxon>
        <taxon>Arthropoda</taxon>
        <taxon>Crustacea</taxon>
        <taxon>Multicrustacea</taxon>
        <taxon>Malacostraca</taxon>
        <taxon>Eumalacostraca</taxon>
        <taxon>Peracarida</taxon>
        <taxon>Amphipoda</taxon>
        <taxon>Senticaudata</taxon>
        <taxon>Talitrida</taxon>
        <taxon>Talitroidea</taxon>
        <taxon>Hyalellidae</taxon>
        <taxon>Hyalella</taxon>
    </lineage>
</organism>
<dbReference type="PANTHER" id="PTHR45712">
    <property type="entry name" value="AGAP008170-PA"/>
    <property type="match status" value="1"/>
</dbReference>
<dbReference type="InterPro" id="IPR003591">
    <property type="entry name" value="Leu-rich_rpt_typical-subtyp"/>
</dbReference>
<keyword evidence="2" id="KW-0677">Repeat</keyword>
<keyword evidence="1" id="KW-0433">Leucine-rich repeat</keyword>
<evidence type="ECO:0000256" key="1">
    <source>
        <dbReference type="ARBA" id="ARBA00022614"/>
    </source>
</evidence>
<dbReference type="SMART" id="SM00369">
    <property type="entry name" value="LRR_TYP"/>
    <property type="match status" value="4"/>
</dbReference>
<dbReference type="InterPro" id="IPR032675">
    <property type="entry name" value="LRR_dom_sf"/>
</dbReference>
<sequence length="208" mass="23175">MGASVGAAIDTPDDCQMTGAGGDKVSLICRLRTINSELDTTNFSVIPARVTISLEVECSDVLFFQSALRNKSFVQLTRLRQLQIEYCKIGEVPRDAFAGLGNLQNLTLKTFNTDCTLPPELFKENKRLTKLYARNNSITVLAPGLFTGLYMLLELNLADNDLTNTWVNSETFMDLLRLASLDLSHNKISRLDAATFRDLTNLQVWTFA</sequence>